<dbReference type="RefSeq" id="WP_104715376.1">
    <property type="nucleotide sequence ID" value="NZ_PTRA01000005.1"/>
</dbReference>
<organism evidence="2 3">
    <name type="scientific">Siphonobacter curvatus</name>
    <dbReference type="NCBI Taxonomy" id="2094562"/>
    <lineage>
        <taxon>Bacteria</taxon>
        <taxon>Pseudomonadati</taxon>
        <taxon>Bacteroidota</taxon>
        <taxon>Cytophagia</taxon>
        <taxon>Cytophagales</taxon>
        <taxon>Cytophagaceae</taxon>
        <taxon>Siphonobacter</taxon>
    </lineage>
</organism>
<evidence type="ECO:0000256" key="1">
    <source>
        <dbReference type="SAM" id="MobiDB-lite"/>
    </source>
</evidence>
<feature type="region of interest" description="Disordered" evidence="1">
    <location>
        <begin position="1"/>
        <end position="24"/>
    </location>
</feature>
<dbReference type="EMBL" id="PTRA01000005">
    <property type="protein sequence ID" value="PQA55057.1"/>
    <property type="molecule type" value="Genomic_DNA"/>
</dbReference>
<evidence type="ECO:0000313" key="2">
    <source>
        <dbReference type="EMBL" id="PQA55057.1"/>
    </source>
</evidence>
<proteinExistence type="predicted"/>
<accession>A0A2S7IHE7</accession>
<evidence type="ECO:0000313" key="3">
    <source>
        <dbReference type="Proteomes" id="UP000239590"/>
    </source>
</evidence>
<dbReference type="OrthoDB" id="1525197at2"/>
<comment type="caution">
    <text evidence="2">The sequence shown here is derived from an EMBL/GenBank/DDBJ whole genome shotgun (WGS) entry which is preliminary data.</text>
</comment>
<gene>
    <name evidence="2" type="ORF">C5O19_21170</name>
</gene>
<dbReference type="AlphaFoldDB" id="A0A2S7IHE7"/>
<dbReference type="Proteomes" id="UP000239590">
    <property type="component" value="Unassembled WGS sequence"/>
</dbReference>
<sequence length="116" mass="13113">MHKLPGIAQNNTSDKERSPEANAAQQFIHESIKLALRTTKVKSFAELKEELEKKGIEVKLMENKNGVSGISFRAQGFAYKGQDVNFKTADLKKQLEKNQLAEEKKQALVFKRGPRL</sequence>
<keyword evidence="3" id="KW-1185">Reference proteome</keyword>
<reference evidence="3" key="1">
    <citation type="submission" date="2018-02" db="EMBL/GenBank/DDBJ databases">
        <title>Genome sequencing of Solimonas sp. HR-BB.</title>
        <authorList>
            <person name="Lee Y."/>
            <person name="Jeon C.O."/>
        </authorList>
    </citation>
    <scope>NUCLEOTIDE SEQUENCE [LARGE SCALE GENOMIC DNA]</scope>
    <source>
        <strain evidence="3">HR-U</strain>
    </source>
</reference>
<protein>
    <recommendedName>
        <fullName evidence="4">Relaxase</fullName>
    </recommendedName>
</protein>
<evidence type="ECO:0008006" key="4">
    <source>
        <dbReference type="Google" id="ProtNLM"/>
    </source>
</evidence>
<name>A0A2S7IHE7_9BACT</name>